<accession>A0A7Y0BT14</accession>
<name>A0A7Y0BT14_9SPHN</name>
<dbReference type="InterPro" id="IPR040198">
    <property type="entry name" value="Fido_containing"/>
</dbReference>
<dbReference type="Pfam" id="PF02661">
    <property type="entry name" value="Fic"/>
    <property type="match status" value="1"/>
</dbReference>
<reference evidence="4 5" key="1">
    <citation type="submission" date="2020-04" db="EMBL/GenBank/DDBJ databases">
        <title>Novosphingobium sp. TW-4 isolated from soil.</title>
        <authorList>
            <person name="Dahal R.H."/>
            <person name="Chaudhary D.K."/>
        </authorList>
    </citation>
    <scope>NUCLEOTIDE SEQUENCE [LARGE SCALE GENOMIC DNA]</scope>
    <source>
        <strain evidence="4 5">TW-4</strain>
    </source>
</reference>
<protein>
    <submittedName>
        <fullName evidence="4">Fic family protein</fullName>
    </submittedName>
</protein>
<sequence>MRWNWQLPDWPDFAFDAAPLRAAEERFLRGSGVIVGALLHVDGAEREALTIDLIAQETIDSSAIEGEILDRASVQSSLAKHLGLKADHRRASPAEAGAAELMANVWRSYAAPLTDAMLFDWHAMLMTGRRDLTVIGGWRSDPEPMQIVSGALHAPRVHYEAPPTDRVPGEMAAFIAWFNATAPGGATPMTAITRAGIAHLWFESIHPFEDGNGRIGRAIAEKALAQAIEAPSLTALAETIHRHRKDYYAQLHRASQTNRIDEWLAWFAEIALEAQQRTLTRVRFLIAKTRLLDRLRGHINERQEKALIRMLAEGPDGFRGGLSAANYRTINDAPSATTTRDLADLVRLGALRRKGELKATRYYLAIED</sequence>
<evidence type="ECO:0000256" key="2">
    <source>
        <dbReference type="PIRSR" id="PIRSR640198-2"/>
    </source>
</evidence>
<dbReference type="PANTHER" id="PTHR13504">
    <property type="entry name" value="FIDO DOMAIN-CONTAINING PROTEIN DDB_G0283145"/>
    <property type="match status" value="1"/>
</dbReference>
<comment type="caution">
    <text evidence="4">The sequence shown here is derived from an EMBL/GenBank/DDBJ whole genome shotgun (WGS) entry which is preliminary data.</text>
</comment>
<dbReference type="Gene3D" id="1.10.3290.10">
    <property type="entry name" value="Fido-like domain"/>
    <property type="match status" value="1"/>
</dbReference>
<evidence type="ECO:0000259" key="3">
    <source>
        <dbReference type="PROSITE" id="PS51459"/>
    </source>
</evidence>
<dbReference type="PANTHER" id="PTHR13504:SF33">
    <property type="entry name" value="FIC FAMILY PROTEIN"/>
    <property type="match status" value="1"/>
</dbReference>
<dbReference type="InterPro" id="IPR036597">
    <property type="entry name" value="Fido-like_dom_sf"/>
</dbReference>
<dbReference type="RefSeq" id="WP_169495213.1">
    <property type="nucleotide sequence ID" value="NZ_JABBGM010000015.1"/>
</dbReference>
<evidence type="ECO:0000313" key="5">
    <source>
        <dbReference type="Proteomes" id="UP000583556"/>
    </source>
</evidence>
<keyword evidence="2" id="KW-0547">Nucleotide-binding</keyword>
<evidence type="ECO:0000256" key="1">
    <source>
        <dbReference type="PIRSR" id="PIRSR640198-1"/>
    </source>
</evidence>
<gene>
    <name evidence="4" type="ORF">HHL27_20275</name>
</gene>
<feature type="domain" description="Fido" evidence="3">
    <location>
        <begin position="113"/>
        <end position="269"/>
    </location>
</feature>
<feature type="active site" evidence="1">
    <location>
        <position position="206"/>
    </location>
</feature>
<keyword evidence="2" id="KW-0067">ATP-binding</keyword>
<dbReference type="GO" id="GO:0005524">
    <property type="term" value="F:ATP binding"/>
    <property type="evidence" value="ECO:0007669"/>
    <property type="project" value="UniProtKB-KW"/>
</dbReference>
<dbReference type="PROSITE" id="PS51459">
    <property type="entry name" value="FIDO"/>
    <property type="match status" value="1"/>
</dbReference>
<evidence type="ECO:0000313" key="4">
    <source>
        <dbReference type="EMBL" id="NML96011.1"/>
    </source>
</evidence>
<dbReference type="SUPFAM" id="SSF140931">
    <property type="entry name" value="Fic-like"/>
    <property type="match status" value="1"/>
</dbReference>
<dbReference type="Proteomes" id="UP000583556">
    <property type="component" value="Unassembled WGS sequence"/>
</dbReference>
<dbReference type="Pfam" id="PF13776">
    <property type="entry name" value="DUF4172"/>
    <property type="match status" value="1"/>
</dbReference>
<dbReference type="AlphaFoldDB" id="A0A7Y0BT14"/>
<organism evidence="4 5">
    <name type="scientific">Novosphingobium olei</name>
    <dbReference type="NCBI Taxonomy" id="2728851"/>
    <lineage>
        <taxon>Bacteria</taxon>
        <taxon>Pseudomonadati</taxon>
        <taxon>Pseudomonadota</taxon>
        <taxon>Alphaproteobacteria</taxon>
        <taxon>Sphingomonadales</taxon>
        <taxon>Sphingomonadaceae</taxon>
        <taxon>Novosphingobium</taxon>
    </lineage>
</organism>
<feature type="binding site" evidence="2">
    <location>
        <begin position="210"/>
        <end position="217"/>
    </location>
    <ligand>
        <name>ATP</name>
        <dbReference type="ChEBI" id="CHEBI:30616"/>
    </ligand>
</feature>
<dbReference type="InterPro" id="IPR003812">
    <property type="entry name" value="Fido"/>
</dbReference>
<dbReference type="InterPro" id="IPR025230">
    <property type="entry name" value="DUF4172"/>
</dbReference>
<feature type="binding site" evidence="2">
    <location>
        <begin position="247"/>
        <end position="248"/>
    </location>
    <ligand>
        <name>ATP</name>
        <dbReference type="ChEBI" id="CHEBI:30616"/>
    </ligand>
</feature>
<keyword evidence="5" id="KW-1185">Reference proteome</keyword>
<dbReference type="EMBL" id="JABBGM010000015">
    <property type="protein sequence ID" value="NML96011.1"/>
    <property type="molecule type" value="Genomic_DNA"/>
</dbReference>
<proteinExistence type="predicted"/>